<gene>
    <name evidence="2" type="ORF">HKBW3S03_00846</name>
    <name evidence="3" type="ORF">HKBW3S09_00620</name>
    <name evidence="4" type="ORF">HKBW3S34_01784</name>
    <name evidence="5" type="ORF">HKBW3S43_00452</name>
    <name evidence="6" type="ORF">HKBW3S44_01371</name>
</gene>
<dbReference type="Proteomes" id="UP000576480">
    <property type="component" value="Unassembled WGS sequence"/>
</dbReference>
<keyword evidence="11" id="KW-1185">Reference proteome</keyword>
<dbReference type="SUPFAM" id="SSF46955">
    <property type="entry name" value="Putative DNA-binding domain"/>
    <property type="match status" value="1"/>
</dbReference>
<protein>
    <recommendedName>
        <fullName evidence="1">Helix-turn-helix domain-containing protein</fullName>
    </recommendedName>
</protein>
<dbReference type="InterPro" id="IPR010093">
    <property type="entry name" value="SinI_DNA-bd"/>
</dbReference>
<dbReference type="EMBL" id="BLSC01000138">
    <property type="protein sequence ID" value="GFP37694.1"/>
    <property type="molecule type" value="Genomic_DNA"/>
</dbReference>
<evidence type="ECO:0000313" key="8">
    <source>
        <dbReference type="Proteomes" id="UP000574717"/>
    </source>
</evidence>
<dbReference type="Proteomes" id="UP000561271">
    <property type="component" value="Unassembled WGS sequence"/>
</dbReference>
<dbReference type="NCBIfam" id="TIGR01764">
    <property type="entry name" value="excise"/>
    <property type="match status" value="1"/>
</dbReference>
<evidence type="ECO:0000313" key="2">
    <source>
        <dbReference type="EMBL" id="GFP19341.1"/>
    </source>
</evidence>
<feature type="domain" description="Helix-turn-helix" evidence="1">
    <location>
        <begin position="9"/>
        <end position="56"/>
    </location>
</feature>
<evidence type="ECO:0000313" key="7">
    <source>
        <dbReference type="Proteomes" id="UP000561271"/>
    </source>
</evidence>
<reference evidence="7 8" key="1">
    <citation type="journal article" date="2020" name="Front. Microbiol.">
        <title>Single-cell genomics of novel Actinobacteria with the Wood-Ljungdahl pathway discovered in a serpentinizing system.</title>
        <authorList>
            <person name="Merino N."/>
            <person name="Kawai M."/>
            <person name="Boyd E.S."/>
            <person name="Colman D.R."/>
            <person name="McGlynn S.E."/>
            <person name="Nealson K.H."/>
            <person name="Kurokawa K."/>
            <person name="Hongoh Y."/>
        </authorList>
    </citation>
    <scope>NUCLEOTIDE SEQUENCE [LARGE SCALE GENOMIC DNA]</scope>
    <source>
        <strain evidence="2 8">S03</strain>
        <strain evidence="3 10">S09_30</strain>
        <strain evidence="4 11">S34</strain>
        <strain evidence="5 9">S43</strain>
        <strain evidence="6 7">S44</strain>
    </source>
</reference>
<evidence type="ECO:0000313" key="9">
    <source>
        <dbReference type="Proteomes" id="UP000576480"/>
    </source>
</evidence>
<dbReference type="Proteomes" id="UP000585609">
    <property type="component" value="Unassembled WGS sequence"/>
</dbReference>
<dbReference type="InterPro" id="IPR009061">
    <property type="entry name" value="DNA-bd_dom_put_sf"/>
</dbReference>
<evidence type="ECO:0000313" key="11">
    <source>
        <dbReference type="Proteomes" id="UP000588083"/>
    </source>
</evidence>
<dbReference type="EMBL" id="BLRW01000059">
    <property type="protein sequence ID" value="GFP23153.1"/>
    <property type="molecule type" value="Genomic_DNA"/>
</dbReference>
<comment type="caution">
    <text evidence="3">The sequence shown here is derived from an EMBL/GenBank/DDBJ whole genome shotgun (WGS) entry which is preliminary data.</text>
</comment>
<evidence type="ECO:0000259" key="1">
    <source>
        <dbReference type="Pfam" id="PF12728"/>
    </source>
</evidence>
<dbReference type="GO" id="GO:0003677">
    <property type="term" value="F:DNA binding"/>
    <property type="evidence" value="ECO:0007669"/>
    <property type="project" value="InterPro"/>
</dbReference>
<accession>A0A6V8QAQ7</accession>
<organism evidence="3 10">
    <name type="scientific">Candidatus Hakubella thermalkaliphila</name>
    <dbReference type="NCBI Taxonomy" id="2754717"/>
    <lineage>
        <taxon>Bacteria</taxon>
        <taxon>Bacillati</taxon>
        <taxon>Actinomycetota</taxon>
        <taxon>Actinomycetota incertae sedis</taxon>
        <taxon>Candidatus Hakubellales</taxon>
        <taxon>Candidatus Hakubellaceae</taxon>
        <taxon>Candidatus Hakubella</taxon>
    </lineage>
</organism>
<dbReference type="Proteomes" id="UP000588083">
    <property type="component" value="Unassembled WGS sequence"/>
</dbReference>
<dbReference type="EMBL" id="BLRZ01000114">
    <property type="protein sequence ID" value="GFP30865.1"/>
    <property type="molecule type" value="Genomic_DNA"/>
</dbReference>
<dbReference type="InterPro" id="IPR041657">
    <property type="entry name" value="HTH_17"/>
</dbReference>
<name>A0A6V8QAQ7_9ACTN</name>
<dbReference type="EMBL" id="BLRU01000063">
    <property type="protein sequence ID" value="GFP19341.1"/>
    <property type="molecule type" value="Genomic_DNA"/>
</dbReference>
<dbReference type="AlphaFoldDB" id="A0A6V8QAQ7"/>
<dbReference type="Proteomes" id="UP000574717">
    <property type="component" value="Unassembled WGS sequence"/>
</dbReference>
<dbReference type="EMBL" id="BLSB01000015">
    <property type="protein sequence ID" value="GFP34659.1"/>
    <property type="molecule type" value="Genomic_DNA"/>
</dbReference>
<evidence type="ECO:0000313" key="6">
    <source>
        <dbReference type="EMBL" id="GFP37694.1"/>
    </source>
</evidence>
<proteinExistence type="predicted"/>
<evidence type="ECO:0000313" key="3">
    <source>
        <dbReference type="EMBL" id="GFP23153.1"/>
    </source>
</evidence>
<evidence type="ECO:0000313" key="5">
    <source>
        <dbReference type="EMBL" id="GFP34659.1"/>
    </source>
</evidence>
<dbReference type="RefSeq" id="WP_176229393.1">
    <property type="nucleotide sequence ID" value="NZ_BLRU01000063.1"/>
</dbReference>
<evidence type="ECO:0000313" key="10">
    <source>
        <dbReference type="Proteomes" id="UP000585609"/>
    </source>
</evidence>
<sequence length="131" mass="14937">MTTTFETDFYTVEEAAKILHVSVSTIWRWIEAERLRAYRVGPRRIRIKKEDLSSVIQPAKIRKEEMAMWDMKGKGGSVRPMSANQAPDQATAIRKVLALREKILARRGGRLLPGSSADLIKEAREERTAEL</sequence>
<evidence type="ECO:0000313" key="4">
    <source>
        <dbReference type="EMBL" id="GFP30865.1"/>
    </source>
</evidence>
<dbReference type="Pfam" id="PF12728">
    <property type="entry name" value="HTH_17"/>
    <property type="match status" value="1"/>
</dbReference>